<dbReference type="Proteomes" id="UP000024635">
    <property type="component" value="Unassembled WGS sequence"/>
</dbReference>
<organism evidence="2 3">
    <name type="scientific">Ancylostoma ceylanicum</name>
    <dbReference type="NCBI Taxonomy" id="53326"/>
    <lineage>
        <taxon>Eukaryota</taxon>
        <taxon>Metazoa</taxon>
        <taxon>Ecdysozoa</taxon>
        <taxon>Nematoda</taxon>
        <taxon>Chromadorea</taxon>
        <taxon>Rhabditida</taxon>
        <taxon>Rhabditina</taxon>
        <taxon>Rhabditomorpha</taxon>
        <taxon>Strongyloidea</taxon>
        <taxon>Ancylostomatidae</taxon>
        <taxon>Ancylostomatinae</taxon>
        <taxon>Ancylostoma</taxon>
    </lineage>
</organism>
<reference evidence="3" key="1">
    <citation type="journal article" date="2015" name="Nat. Genet.">
        <title>The genome and transcriptome of the zoonotic hookworm Ancylostoma ceylanicum identify infection-specific gene families.</title>
        <authorList>
            <person name="Schwarz E.M."/>
            <person name="Hu Y."/>
            <person name="Antoshechkin I."/>
            <person name="Miller M.M."/>
            <person name="Sternberg P.W."/>
            <person name="Aroian R.V."/>
        </authorList>
    </citation>
    <scope>NUCLEOTIDE SEQUENCE</scope>
    <source>
        <strain evidence="3">HY135</strain>
    </source>
</reference>
<evidence type="ECO:0000313" key="2">
    <source>
        <dbReference type="EMBL" id="EYB89467.1"/>
    </source>
</evidence>
<dbReference type="OrthoDB" id="5858693at2759"/>
<dbReference type="AlphaFoldDB" id="A0A016SGG2"/>
<keyword evidence="1" id="KW-0175">Coiled coil</keyword>
<proteinExistence type="predicted"/>
<feature type="coiled-coil region" evidence="1">
    <location>
        <begin position="271"/>
        <end position="330"/>
    </location>
</feature>
<evidence type="ECO:0000313" key="3">
    <source>
        <dbReference type="Proteomes" id="UP000024635"/>
    </source>
</evidence>
<dbReference type="STRING" id="53326.A0A016SGG2"/>
<name>A0A016SGG2_9BILA</name>
<keyword evidence="3" id="KW-1185">Reference proteome</keyword>
<evidence type="ECO:0000256" key="1">
    <source>
        <dbReference type="SAM" id="Coils"/>
    </source>
</evidence>
<accession>A0A016SGG2</accession>
<protein>
    <submittedName>
        <fullName evidence="2">Uncharacterized protein</fullName>
    </submittedName>
</protein>
<sequence length="330" mass="38585">MEDRSNAPAPEELLELVEKQDMMIDCLLQKLEMCQDQIRLFREADVKRQEAENEANTLVKSAQQKVTSTLAAVEQLQDEKERLERELDDMRAKNEEKPVDSIIQLRNRIKELEFELLREQRSSGSLQRDLEFQKSRADQMQNEIDESNNSKKSMIASLSSKMEDTVKEMAELRIKYQSLLDDRERIESELGSELQVVNQRCGHLQAHCDRLSDEVAKLRKECKVAEYRLATLVEENAVLRGKGNSMENVSLFMLVLKEARIHFAFARRSHYSEMRKLLKDQSHLIAALKEEGKLVMQQLVSERKENRVKVKELKKENRELNERLQKLLTI</sequence>
<dbReference type="EMBL" id="JARK01001567">
    <property type="protein sequence ID" value="EYB89467.1"/>
    <property type="molecule type" value="Genomic_DNA"/>
</dbReference>
<feature type="coiled-coil region" evidence="1">
    <location>
        <begin position="59"/>
        <end position="235"/>
    </location>
</feature>
<gene>
    <name evidence="2" type="primary">Acey_s0231.g2992</name>
    <name evidence="2" type="synonym">Acey-T05B11.7</name>
    <name evidence="2" type="ORF">Y032_0231g2992</name>
</gene>
<comment type="caution">
    <text evidence="2">The sequence shown here is derived from an EMBL/GenBank/DDBJ whole genome shotgun (WGS) entry which is preliminary data.</text>
</comment>